<comment type="caution">
    <text evidence="1">The sequence shown here is derived from an EMBL/GenBank/DDBJ whole genome shotgun (WGS) entry which is preliminary data.</text>
</comment>
<dbReference type="Proteomes" id="UP000546464">
    <property type="component" value="Unassembled WGS sequence"/>
</dbReference>
<reference evidence="1 2" key="1">
    <citation type="submission" date="2020-07" db="EMBL/GenBank/DDBJ databases">
        <authorList>
            <person name="Feng X."/>
        </authorList>
    </citation>
    <scope>NUCLEOTIDE SEQUENCE [LARGE SCALE GENOMIC DNA]</scope>
    <source>
        <strain evidence="1 2">JCM31066</strain>
    </source>
</reference>
<protein>
    <recommendedName>
        <fullName evidence="3">Flagellin N-terminal domain-containing protein</fullName>
    </recommendedName>
</protein>
<evidence type="ECO:0000313" key="1">
    <source>
        <dbReference type="EMBL" id="MBC2595039.1"/>
    </source>
</evidence>
<evidence type="ECO:0008006" key="3">
    <source>
        <dbReference type="Google" id="ProtNLM"/>
    </source>
</evidence>
<evidence type="ECO:0000313" key="2">
    <source>
        <dbReference type="Proteomes" id="UP000546464"/>
    </source>
</evidence>
<dbReference type="RefSeq" id="WP_185676004.1">
    <property type="nucleotide sequence ID" value="NZ_JACHVB010000035.1"/>
</dbReference>
<organism evidence="1 2">
    <name type="scientific">Ruficoccus amylovorans</name>
    <dbReference type="NCBI Taxonomy" id="1804625"/>
    <lineage>
        <taxon>Bacteria</taxon>
        <taxon>Pseudomonadati</taxon>
        <taxon>Verrucomicrobiota</taxon>
        <taxon>Opitutia</taxon>
        <taxon>Puniceicoccales</taxon>
        <taxon>Cerasicoccaceae</taxon>
        <taxon>Ruficoccus</taxon>
    </lineage>
</organism>
<accession>A0A842HFJ4</accession>
<dbReference type="EMBL" id="JACHVB010000035">
    <property type="protein sequence ID" value="MBC2595039.1"/>
    <property type="molecule type" value="Genomic_DNA"/>
</dbReference>
<name>A0A842HFJ4_9BACT</name>
<proteinExistence type="predicted"/>
<dbReference type="AlphaFoldDB" id="A0A842HFJ4"/>
<keyword evidence="2" id="KW-1185">Reference proteome</keyword>
<sequence length="523" mass="56574">MDSLSSTQIADFLNPLAFARTRENRVGQSKLGEETGTIRSPDIEASYRLVTGASTRLETLEGNLFTMLELAGKGASARTERARQDIYGQLRSLGAGFDQVVEAIRFNDRAVFTGDPISLSLGEGFSDIQLNPDKLLTYGEDSLNLSQTRVGAEVAVSYGLEDAIVNQAYDIVGLDIESAAFLPGGNPALELESGAYKLGITYQGANSSVELRDLEGNLIEKQDGVDLSGDGREWVDFDAGIRLSFEKFNLFATYDKYDYERNGPAKLSATLNYRRIDEYILRTGDEPPEDSVTMSFPGRIRIGSTSLEALAPHMNPIATGVTAAEGGRYTVEVDYNGAQSRVRLKDELGRLQRYLFDVDLSAEGTTEVDFGNGLAFDWKNTGFGDQKASLTAFLDYRLAKPPVEEFDFKAYADQLADAIEIIQAQREMIDTAKAQIEQSYSSRNSGGAGGQVLPLNLSGISTILGGASADSFFASTTSQARLGVISDQIFSAASAFAVQRGLDESTLAQLENSAANGRWFASG</sequence>
<gene>
    <name evidence="1" type="ORF">H5P28_12295</name>
</gene>